<name>A0A178CHR7_9EURO</name>
<evidence type="ECO:0000259" key="5">
    <source>
        <dbReference type="Pfam" id="PF08240"/>
    </source>
</evidence>
<protein>
    <recommendedName>
        <fullName evidence="5">Alcohol dehydrogenase-like N-terminal domain-containing protein</fullName>
    </recommendedName>
</protein>
<evidence type="ECO:0000313" key="6">
    <source>
        <dbReference type="EMBL" id="OAL29510.1"/>
    </source>
</evidence>
<sequence>MALSQAAAVVEKIIGHTGDATTEQNLTNPSKDVEKYADPSGEKMKALVWNGKNSVKVVETFKPAKIEDTDVIVKVTGSTVCGSDLHLYHGVVVELQKGDILGHEFCGVVDSVGPKISKVKPGDRVVCSFQIACGSCMYCKRKLSSQCEKTNDNKIENIMYGGRTAGMLGYSHFTGGYAGGQAEYVRVAYGDTNLLKLPDNVPDEKGLFLSDVLSTSWNAVVDTGVKEGDVVAIWGAGPIGQMCAAMSFMCGAKRVIIIDGGEASWRLDFVKSKLPKVDTINFTDLPKGENIVSTLKKMEHQGPDVAIECVAGEYAKGWAHYFELLLGAETDTSEIVNEMIMSVKNFGRCGITGVYVGYTNHFNIGSLMERGIRLIGNGQAPVHLYWEDLLKKIQDGSLDVLQMVSHRVLLEELEEVYKRYDAREKGLQKVYVQTKFSAPPSEGSPQLTKYGTA</sequence>
<dbReference type="CDD" id="cd08283">
    <property type="entry name" value="FDH_like_1"/>
    <property type="match status" value="1"/>
</dbReference>
<evidence type="ECO:0000256" key="3">
    <source>
        <dbReference type="ARBA" id="ARBA00022833"/>
    </source>
</evidence>
<proteinExistence type="predicted"/>
<dbReference type="EMBL" id="LVCJ01000081">
    <property type="protein sequence ID" value="OAL29510.1"/>
    <property type="molecule type" value="Genomic_DNA"/>
</dbReference>
<dbReference type="RefSeq" id="XP_022496611.1">
    <property type="nucleotide sequence ID" value="XM_022647421.1"/>
</dbReference>
<dbReference type="OrthoDB" id="3941538at2759"/>
<dbReference type="AlphaFoldDB" id="A0A178CHR7"/>
<dbReference type="InterPro" id="IPR002328">
    <property type="entry name" value="ADH_Zn_CS"/>
</dbReference>
<dbReference type="PANTHER" id="PTHR42813:SF1">
    <property type="entry name" value="DEHYDROGENASE, PUTATIVE (AFU_ORTHOLOGUE AFUA_5G03930)-RELATED"/>
    <property type="match status" value="1"/>
</dbReference>
<gene>
    <name evidence="6" type="ORF">AYO20_09150</name>
</gene>
<dbReference type="PANTHER" id="PTHR42813">
    <property type="entry name" value="ZINC-TYPE ALCOHOL DEHYDROGENASE-LIKE"/>
    <property type="match status" value="1"/>
</dbReference>
<evidence type="ECO:0000256" key="4">
    <source>
        <dbReference type="ARBA" id="ARBA00023002"/>
    </source>
</evidence>
<dbReference type="SUPFAM" id="SSF50129">
    <property type="entry name" value="GroES-like"/>
    <property type="match status" value="1"/>
</dbReference>
<dbReference type="Pfam" id="PF08240">
    <property type="entry name" value="ADH_N"/>
    <property type="match status" value="1"/>
</dbReference>
<organism evidence="6 7">
    <name type="scientific">Fonsecaea nubica</name>
    <dbReference type="NCBI Taxonomy" id="856822"/>
    <lineage>
        <taxon>Eukaryota</taxon>
        <taxon>Fungi</taxon>
        <taxon>Dikarya</taxon>
        <taxon>Ascomycota</taxon>
        <taxon>Pezizomycotina</taxon>
        <taxon>Eurotiomycetes</taxon>
        <taxon>Chaetothyriomycetidae</taxon>
        <taxon>Chaetothyriales</taxon>
        <taxon>Herpotrichiellaceae</taxon>
        <taxon>Fonsecaea</taxon>
    </lineage>
</organism>
<dbReference type="PROSITE" id="PS00059">
    <property type="entry name" value="ADH_ZINC"/>
    <property type="match status" value="1"/>
</dbReference>
<dbReference type="GeneID" id="34592549"/>
<evidence type="ECO:0000313" key="7">
    <source>
        <dbReference type="Proteomes" id="UP000185904"/>
    </source>
</evidence>
<dbReference type="SUPFAM" id="SSF51735">
    <property type="entry name" value="NAD(P)-binding Rossmann-fold domains"/>
    <property type="match status" value="1"/>
</dbReference>
<comment type="caution">
    <text evidence="6">The sequence shown here is derived from an EMBL/GenBank/DDBJ whole genome shotgun (WGS) entry which is preliminary data.</text>
</comment>
<comment type="cofactor">
    <cofactor evidence="1">
        <name>Zn(2+)</name>
        <dbReference type="ChEBI" id="CHEBI:29105"/>
    </cofactor>
</comment>
<keyword evidence="2" id="KW-0479">Metal-binding</keyword>
<dbReference type="Proteomes" id="UP000185904">
    <property type="component" value="Unassembled WGS sequence"/>
</dbReference>
<keyword evidence="7" id="KW-1185">Reference proteome</keyword>
<keyword evidence="3" id="KW-0862">Zinc</keyword>
<feature type="domain" description="Alcohol dehydrogenase-like N-terminal" evidence="5">
    <location>
        <begin position="68"/>
        <end position="199"/>
    </location>
</feature>
<dbReference type="GO" id="GO:0008270">
    <property type="term" value="F:zinc ion binding"/>
    <property type="evidence" value="ECO:0007669"/>
    <property type="project" value="InterPro"/>
</dbReference>
<evidence type="ECO:0000256" key="2">
    <source>
        <dbReference type="ARBA" id="ARBA00022723"/>
    </source>
</evidence>
<keyword evidence="4" id="KW-0560">Oxidoreductase</keyword>
<reference evidence="6 7" key="1">
    <citation type="submission" date="2016-03" db="EMBL/GenBank/DDBJ databases">
        <title>The draft genome sequence of Fonsecaea nubica causative agent of cutaneous subcutaneous infection in human host.</title>
        <authorList>
            <person name="Costa F."/>
            <person name="Sybren D.H."/>
            <person name="Raittz R.T."/>
            <person name="Weiss V.A."/>
            <person name="Leao A.C."/>
            <person name="Gomes R."/>
            <person name="De Souza E.M."/>
            <person name="Pedrosa F.O."/>
            <person name="Steffens M.B."/>
            <person name="Bombassaro A."/>
            <person name="Tadra-Sfeir M.Z."/>
            <person name="Moreno L.F."/>
            <person name="Najafzadeh M.J."/>
            <person name="Felipe M.S."/>
            <person name="Teixeira M."/>
            <person name="Sun J."/>
            <person name="Xi L."/>
            <person name="Castro M.A."/>
            <person name="Vicente V.A."/>
        </authorList>
    </citation>
    <scope>NUCLEOTIDE SEQUENCE [LARGE SCALE GENOMIC DNA]</scope>
    <source>
        <strain evidence="6 7">CBS 269.64</strain>
    </source>
</reference>
<evidence type="ECO:0000256" key="1">
    <source>
        <dbReference type="ARBA" id="ARBA00001947"/>
    </source>
</evidence>
<dbReference type="Gene3D" id="3.40.50.720">
    <property type="entry name" value="NAD(P)-binding Rossmann-like Domain"/>
    <property type="match status" value="1"/>
</dbReference>
<dbReference type="InterPro" id="IPR011032">
    <property type="entry name" value="GroES-like_sf"/>
</dbReference>
<dbReference type="InterPro" id="IPR036291">
    <property type="entry name" value="NAD(P)-bd_dom_sf"/>
</dbReference>
<dbReference type="Gene3D" id="3.90.180.10">
    <property type="entry name" value="Medium-chain alcohol dehydrogenases, catalytic domain"/>
    <property type="match status" value="1"/>
</dbReference>
<accession>A0A178CHR7</accession>
<dbReference type="GO" id="GO:0016491">
    <property type="term" value="F:oxidoreductase activity"/>
    <property type="evidence" value="ECO:0007669"/>
    <property type="project" value="UniProtKB-KW"/>
</dbReference>
<dbReference type="InterPro" id="IPR013154">
    <property type="entry name" value="ADH-like_N"/>
</dbReference>